<dbReference type="SUPFAM" id="SSF56529">
    <property type="entry name" value="FAH"/>
    <property type="match status" value="1"/>
</dbReference>
<evidence type="ECO:0000256" key="4">
    <source>
        <dbReference type="ARBA" id="ARBA00022801"/>
    </source>
</evidence>
<evidence type="ECO:0000256" key="3">
    <source>
        <dbReference type="ARBA" id="ARBA00022723"/>
    </source>
</evidence>
<dbReference type="RefSeq" id="WP_238462990.1">
    <property type="nucleotide sequence ID" value="NZ_JAKLJA010000004.1"/>
</dbReference>
<dbReference type="Pfam" id="PF01557">
    <property type="entry name" value="FAA_hydrolase"/>
    <property type="match status" value="1"/>
</dbReference>
<protein>
    <submittedName>
        <fullName evidence="7">Fumarylacetoacetate hydrolase family protein</fullName>
    </submittedName>
</protein>
<dbReference type="GO" id="GO:0016787">
    <property type="term" value="F:hydrolase activity"/>
    <property type="evidence" value="ECO:0007669"/>
    <property type="project" value="UniProtKB-KW"/>
</dbReference>
<dbReference type="InterPro" id="IPR051121">
    <property type="entry name" value="FAH"/>
</dbReference>
<reference evidence="7" key="1">
    <citation type="submission" date="2022-01" db="EMBL/GenBank/DDBJ databases">
        <title>Genome sequence and assembly of Parabukholderia sp. RG36.</title>
        <authorList>
            <person name="Chhetri G."/>
        </authorList>
    </citation>
    <scope>NUCLEOTIDE SEQUENCE</scope>
    <source>
        <strain evidence="7">RG36</strain>
    </source>
</reference>
<dbReference type="InterPro" id="IPR011234">
    <property type="entry name" value="Fumarylacetoacetase-like_C"/>
</dbReference>
<dbReference type="GO" id="GO:0046872">
    <property type="term" value="F:metal ion binding"/>
    <property type="evidence" value="ECO:0007669"/>
    <property type="project" value="UniProtKB-KW"/>
</dbReference>
<keyword evidence="8" id="KW-1185">Reference proteome</keyword>
<dbReference type="InterPro" id="IPR036663">
    <property type="entry name" value="Fumarylacetoacetase_C_sf"/>
</dbReference>
<dbReference type="GO" id="GO:0016853">
    <property type="term" value="F:isomerase activity"/>
    <property type="evidence" value="ECO:0007669"/>
    <property type="project" value="UniProtKB-ARBA"/>
</dbReference>
<evidence type="ECO:0000313" key="8">
    <source>
        <dbReference type="Proteomes" id="UP001139308"/>
    </source>
</evidence>
<keyword evidence="3" id="KW-0479">Metal-binding</keyword>
<evidence type="ECO:0000256" key="2">
    <source>
        <dbReference type="ARBA" id="ARBA00010211"/>
    </source>
</evidence>
<feature type="domain" description="Rv2993c-like N-terminal" evidence="6">
    <location>
        <begin position="1"/>
        <end position="65"/>
    </location>
</feature>
<evidence type="ECO:0000259" key="5">
    <source>
        <dbReference type="Pfam" id="PF01557"/>
    </source>
</evidence>
<feature type="domain" description="Fumarylacetoacetase-like C-terminal" evidence="5">
    <location>
        <begin position="71"/>
        <end position="277"/>
    </location>
</feature>
<dbReference type="Gene3D" id="3.90.850.10">
    <property type="entry name" value="Fumarylacetoacetase-like, C-terminal domain"/>
    <property type="match status" value="1"/>
</dbReference>
<dbReference type="PANTHER" id="PTHR42796">
    <property type="entry name" value="FUMARYLACETOACETATE HYDROLASE DOMAIN-CONTAINING PROTEIN 2A-RELATED"/>
    <property type="match status" value="1"/>
</dbReference>
<dbReference type="PANTHER" id="PTHR42796:SF4">
    <property type="entry name" value="FUMARYLACETOACETATE HYDROLASE DOMAIN-CONTAINING PROTEIN 2A"/>
    <property type="match status" value="1"/>
</dbReference>
<comment type="cofactor">
    <cofactor evidence="1">
        <name>Mg(2+)</name>
        <dbReference type="ChEBI" id="CHEBI:18420"/>
    </cofactor>
</comment>
<comment type="similarity">
    <text evidence="2">Belongs to the FAH family.</text>
</comment>
<dbReference type="EMBL" id="JAKLJA010000004">
    <property type="protein sequence ID" value="MCG5073249.1"/>
    <property type="molecule type" value="Genomic_DNA"/>
</dbReference>
<dbReference type="InterPro" id="IPR018833">
    <property type="entry name" value="Rv2993c-like_N"/>
</dbReference>
<gene>
    <name evidence="7" type="ORF">L5014_07705</name>
</gene>
<dbReference type="GO" id="GO:0019752">
    <property type="term" value="P:carboxylic acid metabolic process"/>
    <property type="evidence" value="ECO:0007669"/>
    <property type="project" value="UniProtKB-ARBA"/>
</dbReference>
<organism evidence="7 8">
    <name type="scientific">Paraburkholderia tagetis</name>
    <dbReference type="NCBI Taxonomy" id="2913261"/>
    <lineage>
        <taxon>Bacteria</taxon>
        <taxon>Pseudomonadati</taxon>
        <taxon>Pseudomonadota</taxon>
        <taxon>Betaproteobacteria</taxon>
        <taxon>Burkholderiales</taxon>
        <taxon>Burkholderiaceae</taxon>
        <taxon>Paraburkholderia</taxon>
    </lineage>
</organism>
<sequence length="283" mass="30310">MRYVNFSADGKTRQLGVLQGSTVVSLDDTTLEQLLAEGTDLVAWAQARRASGTEYKVDEVSLLPPLTKPGKIICVGLNYADHTNESPYDQPSYPTLFPRFNTSLMGHGAPMIRPLVSDSLDFEGEMAVVLGRGGRHVPLAQALDCVAGYSIFNDGSVREYQFKAPQWTVGKNFDATGAFGPTLVTADEVPAGGKGLKLETRLNGKVVQSANTDDMLFDVASLIAIISEAITLEAGDVIVSGTPAGIGWAREPKLIMRAGDVCEVEIEGLGVLRNVVQDEAPQR</sequence>
<dbReference type="FunFam" id="3.90.850.10:FF:000002">
    <property type="entry name" value="2-hydroxyhepta-2,4-diene-1,7-dioate isomerase"/>
    <property type="match status" value="1"/>
</dbReference>
<dbReference type="AlphaFoldDB" id="A0A9X1RQQ0"/>
<accession>A0A9X1RQQ0</accession>
<dbReference type="Proteomes" id="UP001139308">
    <property type="component" value="Unassembled WGS sequence"/>
</dbReference>
<evidence type="ECO:0000256" key="1">
    <source>
        <dbReference type="ARBA" id="ARBA00001946"/>
    </source>
</evidence>
<name>A0A9X1RQQ0_9BURK</name>
<dbReference type="Pfam" id="PF10370">
    <property type="entry name" value="Rv2993c-like_N"/>
    <property type="match status" value="1"/>
</dbReference>
<evidence type="ECO:0000313" key="7">
    <source>
        <dbReference type="EMBL" id="MCG5073249.1"/>
    </source>
</evidence>
<keyword evidence="4 7" id="KW-0378">Hydrolase</keyword>
<evidence type="ECO:0000259" key="6">
    <source>
        <dbReference type="Pfam" id="PF10370"/>
    </source>
</evidence>
<proteinExistence type="inferred from homology"/>
<comment type="caution">
    <text evidence="7">The sequence shown here is derived from an EMBL/GenBank/DDBJ whole genome shotgun (WGS) entry which is preliminary data.</text>
</comment>